<accession>A0A4R1ER93</accession>
<evidence type="ECO:0000256" key="7">
    <source>
        <dbReference type="ARBA" id="ARBA00023136"/>
    </source>
</evidence>
<dbReference type="AlphaFoldDB" id="A0A4R1ER93"/>
<comment type="similarity">
    <text evidence="3">Belongs to the LptF/LptG family.</text>
</comment>
<gene>
    <name evidence="10" type="ORF">EV695_3718</name>
</gene>
<keyword evidence="7 9" id="KW-0472">Membrane</keyword>
<dbReference type="GO" id="GO:0055085">
    <property type="term" value="P:transmembrane transport"/>
    <property type="evidence" value="ECO:0007669"/>
    <property type="project" value="InterPro"/>
</dbReference>
<keyword evidence="11" id="KW-1185">Reference proteome</keyword>
<comment type="function">
    <text evidence="1">Part of the ABC transporter complex LptBFG involved in the translocation of lipopolysaccharide (LPS) from the inner membrane to the outer membrane.</text>
</comment>
<keyword evidence="4" id="KW-1003">Cell membrane</keyword>
<evidence type="ECO:0000256" key="8">
    <source>
        <dbReference type="ARBA" id="ARBA00026081"/>
    </source>
</evidence>
<name>A0A4R1ER93_9GAMM</name>
<dbReference type="InterPro" id="IPR005495">
    <property type="entry name" value="LptG/LptF_permease"/>
</dbReference>
<evidence type="ECO:0000313" key="10">
    <source>
        <dbReference type="EMBL" id="TCJ82980.1"/>
    </source>
</evidence>
<feature type="transmembrane region" description="Helical" evidence="9">
    <location>
        <begin position="63"/>
        <end position="81"/>
    </location>
</feature>
<comment type="caution">
    <text evidence="10">The sequence shown here is derived from an EMBL/GenBank/DDBJ whole genome shotgun (WGS) entry which is preliminary data.</text>
</comment>
<proteinExistence type="inferred from homology"/>
<feature type="transmembrane region" description="Helical" evidence="9">
    <location>
        <begin position="326"/>
        <end position="350"/>
    </location>
</feature>
<dbReference type="Proteomes" id="UP000294887">
    <property type="component" value="Unassembled WGS sequence"/>
</dbReference>
<dbReference type="InterPro" id="IPR030923">
    <property type="entry name" value="LptG"/>
</dbReference>
<feature type="transmembrane region" description="Helical" evidence="9">
    <location>
        <begin position="303"/>
        <end position="320"/>
    </location>
</feature>
<evidence type="ECO:0000313" key="11">
    <source>
        <dbReference type="Proteomes" id="UP000294887"/>
    </source>
</evidence>
<evidence type="ECO:0000256" key="6">
    <source>
        <dbReference type="ARBA" id="ARBA00022989"/>
    </source>
</evidence>
<dbReference type="GO" id="GO:0015920">
    <property type="term" value="P:lipopolysaccharide transport"/>
    <property type="evidence" value="ECO:0007669"/>
    <property type="project" value="TreeGrafter"/>
</dbReference>
<dbReference type="PANTHER" id="PTHR33529">
    <property type="entry name" value="SLR0882 PROTEIN-RELATED"/>
    <property type="match status" value="1"/>
</dbReference>
<comment type="subunit">
    <text evidence="8">Component of the lipopolysaccharide transport and assembly complex. The LptBFG transporter is composed of two ATP-binding proteins (LptB) and two transmembrane proteins (LptF and LptG).</text>
</comment>
<organism evidence="10 11">
    <name type="scientific">Cocleimonas flava</name>
    <dbReference type="NCBI Taxonomy" id="634765"/>
    <lineage>
        <taxon>Bacteria</taxon>
        <taxon>Pseudomonadati</taxon>
        <taxon>Pseudomonadota</taxon>
        <taxon>Gammaproteobacteria</taxon>
        <taxon>Thiotrichales</taxon>
        <taxon>Thiotrichaceae</taxon>
        <taxon>Cocleimonas</taxon>
    </lineage>
</organism>
<feature type="transmembrane region" description="Helical" evidence="9">
    <location>
        <begin position="93"/>
        <end position="116"/>
    </location>
</feature>
<reference evidence="10 11" key="1">
    <citation type="submission" date="2019-03" db="EMBL/GenBank/DDBJ databases">
        <title>Genomic Encyclopedia of Type Strains, Phase IV (KMG-IV): sequencing the most valuable type-strain genomes for metagenomic binning, comparative biology and taxonomic classification.</title>
        <authorList>
            <person name="Goeker M."/>
        </authorList>
    </citation>
    <scope>NUCLEOTIDE SEQUENCE [LARGE SCALE GENOMIC DNA]</scope>
    <source>
        <strain evidence="10 11">DSM 24830</strain>
    </source>
</reference>
<feature type="transmembrane region" description="Helical" evidence="9">
    <location>
        <begin position="12"/>
        <end position="33"/>
    </location>
</feature>
<feature type="transmembrane region" description="Helical" evidence="9">
    <location>
        <begin position="273"/>
        <end position="291"/>
    </location>
</feature>
<keyword evidence="5 9" id="KW-0812">Transmembrane</keyword>
<protein>
    <submittedName>
        <fullName evidence="10">Lipopolysaccharide export system permease protein</fullName>
    </submittedName>
</protein>
<keyword evidence="6 9" id="KW-1133">Transmembrane helix</keyword>
<evidence type="ECO:0000256" key="1">
    <source>
        <dbReference type="ARBA" id="ARBA00002265"/>
    </source>
</evidence>
<dbReference type="EMBL" id="SMFQ01000005">
    <property type="protein sequence ID" value="TCJ82980.1"/>
    <property type="molecule type" value="Genomic_DNA"/>
</dbReference>
<dbReference type="GO" id="GO:0043190">
    <property type="term" value="C:ATP-binding cassette (ABC) transporter complex"/>
    <property type="evidence" value="ECO:0007669"/>
    <property type="project" value="InterPro"/>
</dbReference>
<evidence type="ECO:0000256" key="2">
    <source>
        <dbReference type="ARBA" id="ARBA00004651"/>
    </source>
</evidence>
<evidence type="ECO:0000256" key="9">
    <source>
        <dbReference type="SAM" id="Phobius"/>
    </source>
</evidence>
<sequence>MKILDRYLWTSTIQGILIAWLALVILDTFFAFINEAGKTNALYTTLQAIIYLIYTLPASFYEFFPTAVLIGTLLGLGNLAANSEFIAMRAAGVSIGNIVFSVIKLGTILAIGIFIVGEWVVPASDLHARNFKAQLKNKNIVLVDDSGLWVKEKQSIIKIGKVLSSTQVSDVSIYSFKEDHSGLETLTTVKNAKANEDDWNFHGVNTTTFKDNHVLKTSNELKQHVAFINPNVLNVANTDPSQLSSSALSKIIEYQKENAIKTDKYELIYWKRFSIPLSTLVMLILAMPFLFGSNRGGGMGQRIFVGILVGIVFYLANRTANELGAVYGFSPLVSAFLPSVIFLFIGLFAISRKT</sequence>
<dbReference type="NCBIfam" id="TIGR04408">
    <property type="entry name" value="LptG_lptG"/>
    <property type="match status" value="1"/>
</dbReference>
<comment type="subcellular location">
    <subcellularLocation>
        <location evidence="2">Cell membrane</location>
        <topology evidence="2">Multi-pass membrane protein</topology>
    </subcellularLocation>
</comment>
<dbReference type="RefSeq" id="WP_131907474.1">
    <property type="nucleotide sequence ID" value="NZ_BAAAFU010000007.1"/>
</dbReference>
<dbReference type="Pfam" id="PF03739">
    <property type="entry name" value="LptF_LptG"/>
    <property type="match status" value="1"/>
</dbReference>
<feature type="transmembrane region" description="Helical" evidence="9">
    <location>
        <begin position="40"/>
        <end position="57"/>
    </location>
</feature>
<evidence type="ECO:0000256" key="5">
    <source>
        <dbReference type="ARBA" id="ARBA00022692"/>
    </source>
</evidence>
<evidence type="ECO:0000256" key="4">
    <source>
        <dbReference type="ARBA" id="ARBA00022475"/>
    </source>
</evidence>
<dbReference type="OrthoDB" id="9776227at2"/>
<evidence type="ECO:0000256" key="3">
    <source>
        <dbReference type="ARBA" id="ARBA00007725"/>
    </source>
</evidence>
<dbReference type="PANTHER" id="PTHR33529:SF2">
    <property type="entry name" value="LIPOPOLYSACCHARIDE EXPORT SYSTEM PERMEASE PROTEIN LPTG"/>
    <property type="match status" value="1"/>
</dbReference>